<evidence type="ECO:0000313" key="3">
    <source>
        <dbReference type="Proteomes" id="UP000748332"/>
    </source>
</evidence>
<evidence type="ECO:0000313" key="2">
    <source>
        <dbReference type="EMBL" id="MCA9374971.1"/>
    </source>
</evidence>
<dbReference type="EMBL" id="JAGQLM010000055">
    <property type="protein sequence ID" value="MCA9374971.1"/>
    <property type="molecule type" value="Genomic_DNA"/>
</dbReference>
<accession>A0A955KWI0</accession>
<feature type="domain" description="DUF1846" evidence="1">
    <location>
        <begin position="13"/>
        <end position="323"/>
    </location>
</feature>
<gene>
    <name evidence="2" type="ORF">KC622_01425</name>
</gene>
<organism evidence="2 3">
    <name type="scientific">Candidatus Dojkabacteria bacterium</name>
    <dbReference type="NCBI Taxonomy" id="2099670"/>
    <lineage>
        <taxon>Bacteria</taxon>
        <taxon>Candidatus Dojkabacteria</taxon>
    </lineage>
</organism>
<dbReference type="AlphaFoldDB" id="A0A955KWI0"/>
<sequence>MNTWDVPEFVRLGFNNKKYINLQREKILERMDSFRGGKLYLEIGGKFPYDPHAARVLPGLDPYAKKEILKNLSNVFEIVFCINAKDIASDRRLESNGDGYKKKVLDKLEDLKKHFGAVSAISVNLCTSELNPEVENYLKKLKVLGYKIYKRYVIDGYPHDTEKVLSETGYGGDDYIETEKNLVIVTGPASNSGKLSTCLGQLYYDNKKGLNSGYAKFETFPIWSLPLPHPVNLAYEAATADIGDYNQLDAYHEKAYGKRAVNYNRDIEAFEIVKKLTSQFLPKDNFMHNYLSPTDMGISWAGFAINNDEVVCIASLNEITRRKDWYAGLRGKDTSEWVSRCQNLENQALKYIKERNYNPELVIRKA</sequence>
<dbReference type="Pfam" id="PF08903">
    <property type="entry name" value="DUF1846"/>
    <property type="match status" value="1"/>
</dbReference>
<dbReference type="Gene3D" id="3.10.630.10">
    <property type="entry name" value="dip2346 domain like"/>
    <property type="match status" value="1"/>
</dbReference>
<protein>
    <submittedName>
        <fullName evidence="2">DUF1846 family protein</fullName>
    </submittedName>
</protein>
<proteinExistence type="predicted"/>
<dbReference type="Gene3D" id="1.20.1570.10">
    <property type="entry name" value="dip2346 domain like"/>
    <property type="match status" value="1"/>
</dbReference>
<comment type="caution">
    <text evidence="2">The sequence shown here is derived from an EMBL/GenBank/DDBJ whole genome shotgun (WGS) entry which is preliminary data.</text>
</comment>
<dbReference type="Proteomes" id="UP000748332">
    <property type="component" value="Unassembled WGS sequence"/>
</dbReference>
<evidence type="ECO:0000259" key="1">
    <source>
        <dbReference type="Pfam" id="PF08903"/>
    </source>
</evidence>
<dbReference type="InterPro" id="IPR048496">
    <property type="entry name" value="DUF1846_N"/>
</dbReference>
<reference evidence="2" key="1">
    <citation type="submission" date="2020-04" db="EMBL/GenBank/DDBJ databases">
        <authorList>
            <person name="Zhang T."/>
        </authorList>
    </citation>
    <scope>NUCLEOTIDE SEQUENCE</scope>
    <source>
        <strain evidence="2">HKST-UBA16</strain>
    </source>
</reference>
<name>A0A955KWI0_9BACT</name>
<reference evidence="2" key="2">
    <citation type="journal article" date="2021" name="Microbiome">
        <title>Successional dynamics and alternative stable states in a saline activated sludge microbial community over 9 years.</title>
        <authorList>
            <person name="Wang Y."/>
            <person name="Ye J."/>
            <person name="Ju F."/>
            <person name="Liu L."/>
            <person name="Boyd J.A."/>
            <person name="Deng Y."/>
            <person name="Parks D.H."/>
            <person name="Jiang X."/>
            <person name="Yin X."/>
            <person name="Woodcroft B.J."/>
            <person name="Tyson G.W."/>
            <person name="Hugenholtz P."/>
            <person name="Polz M.F."/>
            <person name="Zhang T."/>
        </authorList>
    </citation>
    <scope>NUCLEOTIDE SEQUENCE</scope>
    <source>
        <strain evidence="2">HKST-UBA16</strain>
    </source>
</reference>